<dbReference type="AlphaFoldDB" id="F2YWV3"/>
<reference evidence="1" key="1">
    <citation type="submission" date="2011-03" db="EMBL/GenBank/DDBJ databases">
        <title>Evidence for a New Lipase Family Identified in the Brazilian Atlantic Forest Soil Metagenome.</title>
        <authorList>
            <person name="Faoro H."/>
            <person name="Glogauer A."/>
            <person name="Souza E.M."/>
            <person name="Rigo L.U."/>
            <person name="Cruz L.M."/>
            <person name="Monteiro R.A."/>
            <person name="Pedrosa F.O."/>
        </authorList>
    </citation>
    <scope>NUCLEOTIDE SEQUENCE</scope>
</reference>
<gene>
    <name evidence="1" type="ORF">Lip018_ORF002</name>
</gene>
<organism evidence="1">
    <name type="scientific">uncultured Acidobacteriota bacterium</name>
    <dbReference type="NCBI Taxonomy" id="171953"/>
    <lineage>
        <taxon>Bacteria</taxon>
        <taxon>Pseudomonadati</taxon>
        <taxon>Acidobacteriota</taxon>
        <taxon>environmental samples</taxon>
    </lineage>
</organism>
<protein>
    <submittedName>
        <fullName evidence="1">Uncharacterized protein</fullName>
    </submittedName>
</protein>
<sequence length="617" mass="65716">MSYLDIPHIHFGGLFWAAPSTINNITTNYDPSVRLENQSGQYNENVVLWNALGVAQFYLQNCSVLGGVDSSGKFIDSGSDPLIGAPIITPAPLTPMSDGASGIYDIPKMVDLDPDQQGRTELYGMRFQITLPAGGTFGGPMSIPQLRELGPRVTLTKVGGSFSAVGQFMGSIVQPEWPAGDSGSELVRQLKAACTNGVAVSLTVDLHWNFPQISQNGLMFCYGRVHGTMGPLRPGETGQTLYGRRMFAPSSAAPPPAPVLSKAPPAPAVAAPPWNAGYAAMSPVNLPSVISVDLGLAIPLAVQKDAMPPGVNGTPQFEMGITIGSTDSSGEFTPLANGAVAFGDYVQISAMEKNCYCWRNSGVFTVLLAAGEAQRLQSQPLAVQVNNTMVLQEIPSGVWVQFSQLSTRMPLPGASASIPMLVTQYGAPYPNYAPAAFSIQVSEWVQQGGQWTNQVVPSTDLKIVAYQPAQTDDAGAIAMNLATQVSQMDLSALRADLESRVYFVTPPTDPSIDIADDGLPVSMLVWQPFTAPANPSWVDDIQPVMGAYARLYPGMKEKVDIGDRTAAQSNAGAIAARMSLPVAHPAYMPVTRDMTPAKVQMIADFMQRWAEAAQRTT</sequence>
<name>F2YWV3_9BACT</name>
<dbReference type="EMBL" id="JF519823">
    <property type="protein sequence ID" value="AEA09213.1"/>
    <property type="molecule type" value="Genomic_DNA"/>
</dbReference>
<accession>F2YWV3</accession>
<evidence type="ECO:0000313" key="1">
    <source>
        <dbReference type="EMBL" id="AEA09213.1"/>
    </source>
</evidence>
<proteinExistence type="predicted"/>